<evidence type="ECO:0000313" key="2">
    <source>
        <dbReference type="Proteomes" id="UP001652663"/>
    </source>
</evidence>
<proteinExistence type="predicted"/>
<dbReference type="Proteomes" id="UP001652663">
    <property type="component" value="Chromosome X"/>
</dbReference>
<feature type="region of interest" description="Disordered" evidence="1">
    <location>
        <begin position="1"/>
        <end position="137"/>
    </location>
</feature>
<feature type="compositionally biased region" description="Basic and acidic residues" evidence="1">
    <location>
        <begin position="92"/>
        <end position="111"/>
    </location>
</feature>
<keyword evidence="2" id="KW-1185">Reference proteome</keyword>
<sequence length="137" mass="14894">MFGLCSGSSDPPQANRLFRPGWGPLRRGGASARSGWDCPQHQQQKQQLRATERKKETPEVPREALCQGRSPDPKPSPPSRPAGRGPSATRLAPERPDDTRGSRGPETRPGDSDWSGAHRPGPARRREQEAGSLGPFV</sequence>
<evidence type="ECO:0000313" key="3">
    <source>
        <dbReference type="RefSeq" id="XP_070640803.1"/>
    </source>
</evidence>
<name>A0ABM4RZ27_BOSIN</name>
<gene>
    <name evidence="3" type="primary">RAP2C</name>
</gene>
<feature type="compositionally biased region" description="Polar residues" evidence="1">
    <location>
        <begin position="40"/>
        <end position="49"/>
    </location>
</feature>
<feature type="compositionally biased region" description="Polar residues" evidence="1">
    <location>
        <begin position="1"/>
        <end position="12"/>
    </location>
</feature>
<protein>
    <submittedName>
        <fullName evidence="3">Ras-related protein Rap-2c isoform X2</fullName>
    </submittedName>
</protein>
<evidence type="ECO:0000256" key="1">
    <source>
        <dbReference type="SAM" id="MobiDB-lite"/>
    </source>
</evidence>
<dbReference type="GeneID" id="109555253"/>
<accession>A0ABM4RZ27</accession>
<reference evidence="3" key="1">
    <citation type="submission" date="2025-08" db="UniProtKB">
        <authorList>
            <consortium name="RefSeq"/>
        </authorList>
    </citation>
    <scope>IDENTIFICATION</scope>
    <source>
        <tissue evidence="3">Blood</tissue>
    </source>
</reference>
<dbReference type="RefSeq" id="XP_070640803.1">
    <property type="nucleotide sequence ID" value="XM_070784702.1"/>
</dbReference>
<organism evidence="2 3">
    <name type="scientific">Bos indicus</name>
    <name type="common">Zebu</name>
    <dbReference type="NCBI Taxonomy" id="9915"/>
    <lineage>
        <taxon>Eukaryota</taxon>
        <taxon>Metazoa</taxon>
        <taxon>Chordata</taxon>
        <taxon>Craniata</taxon>
        <taxon>Vertebrata</taxon>
        <taxon>Euteleostomi</taxon>
        <taxon>Mammalia</taxon>
        <taxon>Eutheria</taxon>
        <taxon>Laurasiatheria</taxon>
        <taxon>Artiodactyla</taxon>
        <taxon>Ruminantia</taxon>
        <taxon>Pecora</taxon>
        <taxon>Bovidae</taxon>
        <taxon>Bovinae</taxon>
        <taxon>Bos</taxon>
    </lineage>
</organism>
<feature type="compositionally biased region" description="Basic and acidic residues" evidence="1">
    <location>
        <begin position="50"/>
        <end position="62"/>
    </location>
</feature>